<dbReference type="NCBIfam" id="TIGR00181">
    <property type="entry name" value="pepF"/>
    <property type="match status" value="1"/>
</dbReference>
<feature type="domain" description="Peptidase M3A/M3B catalytic" evidence="7">
    <location>
        <begin position="208"/>
        <end position="582"/>
    </location>
</feature>
<dbReference type="STRING" id="1121105.GCA_000421665_01801"/>
<dbReference type="CDD" id="cd09609">
    <property type="entry name" value="M3B_PepF"/>
    <property type="match status" value="1"/>
</dbReference>
<keyword evidence="4 6" id="KW-0862">Zinc</keyword>
<dbReference type="GO" id="GO:0004222">
    <property type="term" value="F:metalloendopeptidase activity"/>
    <property type="evidence" value="ECO:0007669"/>
    <property type="project" value="UniProtKB-UniRule"/>
</dbReference>
<evidence type="ECO:0000313" key="10">
    <source>
        <dbReference type="Proteomes" id="UP000262195"/>
    </source>
</evidence>
<name>A0A3D4S668_9ENTE</name>
<dbReference type="GO" id="GO:0006508">
    <property type="term" value="P:proteolysis"/>
    <property type="evidence" value="ECO:0007669"/>
    <property type="project" value="UniProtKB-KW"/>
</dbReference>
<keyword evidence="5 6" id="KW-0482">Metalloprotease</keyword>
<keyword evidence="1 6" id="KW-0645">Protease</keyword>
<accession>A0A3D4S668</accession>
<evidence type="ECO:0000313" key="9">
    <source>
        <dbReference type="EMBL" id="HCS94088.1"/>
    </source>
</evidence>
<evidence type="ECO:0000259" key="7">
    <source>
        <dbReference type="Pfam" id="PF01432"/>
    </source>
</evidence>
<evidence type="ECO:0000256" key="1">
    <source>
        <dbReference type="ARBA" id="ARBA00022670"/>
    </source>
</evidence>
<evidence type="ECO:0000256" key="4">
    <source>
        <dbReference type="ARBA" id="ARBA00022833"/>
    </source>
</evidence>
<gene>
    <name evidence="9" type="primary">pepF</name>
    <name evidence="9" type="ORF">DIW15_05215</name>
</gene>
<evidence type="ECO:0000256" key="3">
    <source>
        <dbReference type="ARBA" id="ARBA00022801"/>
    </source>
</evidence>
<keyword evidence="2 6" id="KW-0479">Metal-binding</keyword>
<dbReference type="Gene3D" id="1.20.140.70">
    <property type="entry name" value="Oligopeptidase f, N-terminal domain"/>
    <property type="match status" value="1"/>
</dbReference>
<dbReference type="InterPro" id="IPR004438">
    <property type="entry name" value="Peptidase_M3B"/>
</dbReference>
<organism evidence="9 10">
    <name type="scientific">Bavariicoccus seileri</name>
    <dbReference type="NCBI Taxonomy" id="549685"/>
    <lineage>
        <taxon>Bacteria</taxon>
        <taxon>Bacillati</taxon>
        <taxon>Bacillota</taxon>
        <taxon>Bacilli</taxon>
        <taxon>Lactobacillales</taxon>
        <taxon>Enterococcaceae</taxon>
        <taxon>Bavariicoccus</taxon>
    </lineage>
</organism>
<comment type="caution">
    <text evidence="9">The sequence shown here is derived from an EMBL/GenBank/DDBJ whole genome shotgun (WGS) entry which is preliminary data.</text>
</comment>
<dbReference type="EC" id="3.4.24.-" evidence="6"/>
<evidence type="ECO:0000256" key="2">
    <source>
        <dbReference type="ARBA" id="ARBA00022723"/>
    </source>
</evidence>
<dbReference type="GO" id="GO:0046872">
    <property type="term" value="F:metal ion binding"/>
    <property type="evidence" value="ECO:0007669"/>
    <property type="project" value="UniProtKB-UniRule"/>
</dbReference>
<evidence type="ECO:0000259" key="8">
    <source>
        <dbReference type="Pfam" id="PF08439"/>
    </source>
</evidence>
<dbReference type="Pfam" id="PF08439">
    <property type="entry name" value="Peptidase_M3_N"/>
    <property type="match status" value="1"/>
</dbReference>
<dbReference type="InterPro" id="IPR013647">
    <property type="entry name" value="OligopepF_N_dom"/>
</dbReference>
<dbReference type="Gene3D" id="1.10.1370.20">
    <property type="entry name" value="Oligoendopeptidase f, C-terminal domain"/>
    <property type="match status" value="1"/>
</dbReference>
<dbReference type="EMBL" id="DQHO01000034">
    <property type="protein sequence ID" value="HCS94088.1"/>
    <property type="molecule type" value="Genomic_DNA"/>
</dbReference>
<feature type="domain" description="Oligopeptidase F N-terminal" evidence="8">
    <location>
        <begin position="116"/>
        <end position="182"/>
    </location>
</feature>
<proteinExistence type="inferred from homology"/>
<comment type="similarity">
    <text evidence="6">Belongs to the peptidase M3B family.</text>
</comment>
<dbReference type="Pfam" id="PF01432">
    <property type="entry name" value="Peptidase_M3"/>
    <property type="match status" value="1"/>
</dbReference>
<protein>
    <recommendedName>
        <fullName evidence="6">Oligopeptidase F</fullName>
        <ecNumber evidence="6">3.4.24.-</ecNumber>
    </recommendedName>
</protein>
<comment type="cofactor">
    <cofactor evidence="6">
        <name>Zn(2+)</name>
        <dbReference type="ChEBI" id="CHEBI:29105"/>
    </cofactor>
    <text evidence="6">Binds 1 zinc ion.</text>
</comment>
<dbReference type="Proteomes" id="UP000262195">
    <property type="component" value="Unassembled WGS sequence"/>
</dbReference>
<dbReference type="AlphaFoldDB" id="A0A3D4S668"/>
<dbReference type="InterPro" id="IPR034009">
    <property type="entry name" value="M3B_PepF_4"/>
</dbReference>
<evidence type="ECO:0000256" key="5">
    <source>
        <dbReference type="ARBA" id="ARBA00023049"/>
    </source>
</evidence>
<reference evidence="9 10" key="1">
    <citation type="journal article" date="2018" name="Nat. Biotechnol.">
        <title>A standardized bacterial taxonomy based on genome phylogeny substantially revises the tree of life.</title>
        <authorList>
            <person name="Parks D.H."/>
            <person name="Chuvochina M."/>
            <person name="Waite D.W."/>
            <person name="Rinke C."/>
            <person name="Skarshewski A."/>
            <person name="Chaumeil P.A."/>
            <person name="Hugenholtz P."/>
        </authorList>
    </citation>
    <scope>NUCLEOTIDE SEQUENCE [LARGE SCALE GENOMIC DNA]</scope>
    <source>
        <strain evidence="9">UBA11306</strain>
    </source>
</reference>
<comment type="function">
    <text evidence="6">Has oligopeptidase activity and degrades a variety of small bioactive peptides.</text>
</comment>
<evidence type="ECO:0000256" key="6">
    <source>
        <dbReference type="RuleBase" id="RU368091"/>
    </source>
</evidence>
<dbReference type="InterPro" id="IPR042088">
    <property type="entry name" value="OligoPept_F_C"/>
</dbReference>
<dbReference type="InterPro" id="IPR001567">
    <property type="entry name" value="Pept_M3A_M3B_dom"/>
</dbReference>
<dbReference type="SUPFAM" id="SSF55486">
    <property type="entry name" value="Metalloproteases ('zincins'), catalytic domain"/>
    <property type="match status" value="1"/>
</dbReference>
<keyword evidence="3 6" id="KW-0378">Hydrolase</keyword>
<sequence length="595" mass="67675">MSTNALPLRKDVPVNETWDMSLLFPTQEAFIEALEQMDKKVDAFAKEYKGKLTSSSLLTNALRDLNVIDAELSPLIHYGTLPITVDAGDEQAAINESKIYELFETVGAKLAFVDLEIGQIDPSIVAESLESYPEAKPFIAKIMRFKDHQLDQTSESLLASLHSNLFSFSQSYDATKFQDLTFESFEVDGVVYPNSYVLFENEYEFHANTDIRHKAWESFHKTLSKYQYTTANNYINQVKLEKKIATLRGFDSVIDYLLSDQQVTREAFDRQLDVIMSEFAPVMRRYVKLIQEKYDLPTLSIKDVKLSLSDDQKKISIEDAKTMLTDAFQLLGDDYVAVINRAFDERWIDFPKNTGKSTGGFCASVYDGPSYILLSWTNLMSEVLVLAHELGHAGHFQNAYKHNDAIVPEASLYFIEAPSTCNEVVMCQYLLSKTDDKAVQKGLISEFISRTYFHNMVTHLLEAYFQREVYTRIDQKEHLNAAKLNQIFKETLEKFWGPEVEISSGAELTWMRQPHYYMGLYSYTYSAGLTIGTQVGLKLLKDPDKYAKAWLEILSKNGSLDPISLAKGVDVDMTNDLALKSTIAYVNSLIDQLES</sequence>